<evidence type="ECO:0000313" key="4">
    <source>
        <dbReference type="RefSeq" id="XP_039140968.1"/>
    </source>
</evidence>
<proteinExistence type="predicted"/>
<keyword evidence="1" id="KW-0862">Zinc</keyword>
<keyword evidence="1" id="KW-0863">Zinc-finger</keyword>
<name>A0AB40CPG8_DIOCR</name>
<dbReference type="SUPFAM" id="SSF56399">
    <property type="entry name" value="ADP-ribosylation"/>
    <property type="match status" value="1"/>
</dbReference>
<organism evidence="3 4">
    <name type="scientific">Dioscorea cayennensis subsp. rotundata</name>
    <name type="common">White Guinea yam</name>
    <name type="synonym">Dioscorea rotundata</name>
    <dbReference type="NCBI Taxonomy" id="55577"/>
    <lineage>
        <taxon>Eukaryota</taxon>
        <taxon>Viridiplantae</taxon>
        <taxon>Streptophyta</taxon>
        <taxon>Embryophyta</taxon>
        <taxon>Tracheophyta</taxon>
        <taxon>Spermatophyta</taxon>
        <taxon>Magnoliopsida</taxon>
        <taxon>Liliopsida</taxon>
        <taxon>Dioscoreales</taxon>
        <taxon>Dioscoreaceae</taxon>
        <taxon>Dioscorea</taxon>
    </lineage>
</organism>
<gene>
    <name evidence="4" type="primary">LOC120278118</name>
</gene>
<dbReference type="PANTHER" id="PTHR31681">
    <property type="entry name" value="C2H2-LIKE ZINC FINGER PROTEIN"/>
    <property type="match status" value="1"/>
</dbReference>
<dbReference type="AlphaFoldDB" id="A0AB40CPG8"/>
<sequence length="380" mass="42118">MSTVWMSLKRSLQCKSEPCDVYDPKARLHLNTILTRKAGRSGCSRSIANLKDVIHGSKKRLERPPSCSPRSIGSSEFLNPITHEVVLNNSNYELKITGFGAFHEVDNGVNSTYVGTLKPGTPGPGGHHHGFRYNPSPRAAAIRTPSKRTSSHETVAIMRCHKCGKDFGKWESLEAHHLSNHAVTELLEGDSSRKIVEIICRTSWLKNENSCGRIERVLKVHNMQKTLGHFEEHREMVKNRASKLPKKHPRCLADGNELLRFYGTTIMCSLGMNGSSSLCASEKCNVCRIIRHGFSTKKDLKKGGIGVFTTATSGRAFESIDELHEAHCVGVRKALLVCRVIAGRVHKPLDSYQELARQSGFDSVAGKVGLYANIEELFTC</sequence>
<dbReference type="PROSITE" id="PS00028">
    <property type="entry name" value="ZINC_FINGER_C2H2_1"/>
    <property type="match status" value="1"/>
</dbReference>
<keyword evidence="1" id="KW-0479">Metal-binding</keyword>
<reference evidence="4" key="1">
    <citation type="submission" date="2025-08" db="UniProtKB">
        <authorList>
            <consortium name="RefSeq"/>
        </authorList>
    </citation>
    <scope>IDENTIFICATION</scope>
</reference>
<evidence type="ECO:0000313" key="3">
    <source>
        <dbReference type="Proteomes" id="UP001515500"/>
    </source>
</evidence>
<protein>
    <submittedName>
        <fullName evidence="4">Uncharacterized protein LOC120278118</fullName>
    </submittedName>
</protein>
<accession>A0AB40CPG8</accession>
<dbReference type="FunFam" id="3.90.228.10:FF:000015">
    <property type="entry name" value="C2H2-like zinc finger protein"/>
    <property type="match status" value="1"/>
</dbReference>
<evidence type="ECO:0000256" key="1">
    <source>
        <dbReference type="PROSITE-ProRule" id="PRU00042"/>
    </source>
</evidence>
<dbReference type="Gene3D" id="3.90.228.10">
    <property type="match status" value="1"/>
</dbReference>
<dbReference type="Proteomes" id="UP001515500">
    <property type="component" value="Chromosome 15"/>
</dbReference>
<dbReference type="RefSeq" id="XP_039140968.1">
    <property type="nucleotide sequence ID" value="XM_039285034.1"/>
</dbReference>
<keyword evidence="3" id="KW-1185">Reference proteome</keyword>
<dbReference type="InterPro" id="IPR013087">
    <property type="entry name" value="Znf_C2H2_type"/>
</dbReference>
<dbReference type="GO" id="GO:0008270">
    <property type="term" value="F:zinc ion binding"/>
    <property type="evidence" value="ECO:0007669"/>
    <property type="project" value="UniProtKB-KW"/>
</dbReference>
<dbReference type="GeneID" id="120278118"/>
<dbReference type="PROSITE" id="PS50157">
    <property type="entry name" value="ZINC_FINGER_C2H2_2"/>
    <property type="match status" value="1"/>
</dbReference>
<evidence type="ECO:0000259" key="2">
    <source>
        <dbReference type="PROSITE" id="PS50157"/>
    </source>
</evidence>
<dbReference type="PANTHER" id="PTHR31681:SF39">
    <property type="entry name" value="OS01G0785900 PROTEIN"/>
    <property type="match status" value="1"/>
</dbReference>
<feature type="domain" description="C2H2-type" evidence="2">
    <location>
        <begin position="158"/>
        <end position="186"/>
    </location>
</feature>